<dbReference type="EMBL" id="LN606600">
    <property type="protein sequence ID" value="CEF42934.1"/>
    <property type="molecule type" value="Genomic_DNA"/>
</dbReference>
<sequence>MSKGLFITLEGGEGVGKSTQLKLLQAALLSAGVDVVTTREPGGSPGAEELRQVLLFGKHPLSLRAEILTHFAARYDHVDQVITPALEAGKVVVCDRFTDSTLAYQGYGRAEGNLDVLRLISRLQEQLGRDPDMTFLLEAPRDVARLRLAARGAPVDRYELSDEGFHARVLAGFQEIARQDTGRVRRISTDGLSPEAVNAMIVKDIRARLQ</sequence>
<evidence type="ECO:0000256" key="7">
    <source>
        <dbReference type="ARBA" id="ARBA00022777"/>
    </source>
</evidence>
<dbReference type="AlphaFoldDB" id="A0A0U5F0U6"/>
<feature type="binding site" evidence="12">
    <location>
        <begin position="11"/>
        <end position="18"/>
    </location>
    <ligand>
        <name>ATP</name>
        <dbReference type="ChEBI" id="CHEBI:30616"/>
    </ligand>
</feature>
<dbReference type="InterPro" id="IPR018094">
    <property type="entry name" value="Thymidylate_kinase"/>
</dbReference>
<evidence type="ECO:0000256" key="4">
    <source>
        <dbReference type="ARBA" id="ARBA00022679"/>
    </source>
</evidence>
<dbReference type="Proteomes" id="UP000056109">
    <property type="component" value="Chromosome I"/>
</dbReference>
<dbReference type="GO" id="GO:0006235">
    <property type="term" value="P:dTTP biosynthetic process"/>
    <property type="evidence" value="ECO:0007669"/>
    <property type="project" value="UniProtKB-UniRule"/>
</dbReference>
<organism evidence="14 15">
    <name type="scientific">Acetobacter senegalensis</name>
    <dbReference type="NCBI Taxonomy" id="446692"/>
    <lineage>
        <taxon>Bacteria</taxon>
        <taxon>Pseudomonadati</taxon>
        <taxon>Pseudomonadota</taxon>
        <taxon>Alphaproteobacteria</taxon>
        <taxon>Acetobacterales</taxon>
        <taxon>Acetobacteraceae</taxon>
        <taxon>Acetobacter</taxon>
    </lineage>
</organism>
<proteinExistence type="inferred from homology"/>
<dbReference type="Pfam" id="PF02223">
    <property type="entry name" value="Thymidylate_kin"/>
    <property type="match status" value="1"/>
</dbReference>
<dbReference type="HAMAP" id="MF_00165">
    <property type="entry name" value="Thymidylate_kinase"/>
    <property type="match status" value="1"/>
</dbReference>
<dbReference type="PROSITE" id="PS01331">
    <property type="entry name" value="THYMIDYLATE_KINASE"/>
    <property type="match status" value="1"/>
</dbReference>
<gene>
    <name evidence="12 14" type="primary">tmk</name>
    <name evidence="14" type="ORF">ASN_3715</name>
</gene>
<dbReference type="PATRIC" id="fig|446692.3.peg.3941"/>
<dbReference type="FunFam" id="3.40.50.300:FF:000225">
    <property type="entry name" value="Thymidylate kinase"/>
    <property type="match status" value="1"/>
</dbReference>
<keyword evidence="6 12" id="KW-0547">Nucleotide-binding</keyword>
<keyword evidence="8 12" id="KW-0067">ATP-binding</keyword>
<evidence type="ECO:0000256" key="12">
    <source>
        <dbReference type="HAMAP-Rule" id="MF_00165"/>
    </source>
</evidence>
<dbReference type="InterPro" id="IPR027417">
    <property type="entry name" value="P-loop_NTPase"/>
</dbReference>
<dbReference type="InterPro" id="IPR018095">
    <property type="entry name" value="Thymidylate_kin_CS"/>
</dbReference>
<reference evidence="15" key="1">
    <citation type="submission" date="2014-09" db="EMBL/GenBank/DDBJ databases">
        <authorList>
            <person name="Illeghems K.G."/>
        </authorList>
    </citation>
    <scope>NUCLEOTIDE SEQUENCE [LARGE SCALE GENOMIC DNA]</scope>
    <source>
        <strain evidence="15">108B</strain>
    </source>
</reference>
<evidence type="ECO:0000256" key="9">
    <source>
        <dbReference type="ARBA" id="ARBA00029962"/>
    </source>
</evidence>
<protein>
    <recommendedName>
        <fullName evidence="3 12">Thymidylate kinase</fullName>
        <ecNumber evidence="2 12">2.7.4.9</ecNumber>
    </recommendedName>
    <alternativeName>
        <fullName evidence="9 12">dTMP kinase</fullName>
    </alternativeName>
</protein>
<dbReference type="GO" id="GO:0006233">
    <property type="term" value="P:dTDP biosynthetic process"/>
    <property type="evidence" value="ECO:0007669"/>
    <property type="project" value="InterPro"/>
</dbReference>
<comment type="similarity">
    <text evidence="1 12">Belongs to the thymidylate kinase family.</text>
</comment>
<dbReference type="InterPro" id="IPR039430">
    <property type="entry name" value="Thymidylate_kin-like_dom"/>
</dbReference>
<evidence type="ECO:0000256" key="1">
    <source>
        <dbReference type="ARBA" id="ARBA00009776"/>
    </source>
</evidence>
<dbReference type="CDD" id="cd01672">
    <property type="entry name" value="TMPK"/>
    <property type="match status" value="1"/>
</dbReference>
<dbReference type="PANTHER" id="PTHR10344">
    <property type="entry name" value="THYMIDYLATE KINASE"/>
    <property type="match status" value="1"/>
</dbReference>
<feature type="domain" description="Thymidylate kinase-like" evidence="13">
    <location>
        <begin position="9"/>
        <end position="198"/>
    </location>
</feature>
<dbReference type="GO" id="GO:0004798">
    <property type="term" value="F:dTMP kinase activity"/>
    <property type="evidence" value="ECO:0007669"/>
    <property type="project" value="UniProtKB-UniRule"/>
</dbReference>
<dbReference type="KEGG" id="asz:ASN_3715"/>
<dbReference type="GeneID" id="34784650"/>
<keyword evidence="5 12" id="KW-0545">Nucleotide biosynthesis</keyword>
<evidence type="ECO:0000256" key="2">
    <source>
        <dbReference type="ARBA" id="ARBA00012980"/>
    </source>
</evidence>
<evidence type="ECO:0000256" key="8">
    <source>
        <dbReference type="ARBA" id="ARBA00022840"/>
    </source>
</evidence>
<evidence type="ECO:0000256" key="10">
    <source>
        <dbReference type="ARBA" id="ARBA00048743"/>
    </source>
</evidence>
<evidence type="ECO:0000259" key="13">
    <source>
        <dbReference type="Pfam" id="PF02223"/>
    </source>
</evidence>
<dbReference type="GO" id="GO:0005524">
    <property type="term" value="F:ATP binding"/>
    <property type="evidence" value="ECO:0007669"/>
    <property type="project" value="UniProtKB-UniRule"/>
</dbReference>
<dbReference type="GO" id="GO:0005829">
    <property type="term" value="C:cytosol"/>
    <property type="evidence" value="ECO:0007669"/>
    <property type="project" value="TreeGrafter"/>
</dbReference>
<evidence type="ECO:0000256" key="6">
    <source>
        <dbReference type="ARBA" id="ARBA00022741"/>
    </source>
</evidence>
<keyword evidence="15" id="KW-1185">Reference proteome</keyword>
<evidence type="ECO:0000256" key="11">
    <source>
        <dbReference type="ARBA" id="ARBA00057735"/>
    </source>
</evidence>
<dbReference type="NCBIfam" id="TIGR00041">
    <property type="entry name" value="DTMP_kinase"/>
    <property type="match status" value="1"/>
</dbReference>
<dbReference type="Gene3D" id="3.40.50.300">
    <property type="entry name" value="P-loop containing nucleotide triphosphate hydrolases"/>
    <property type="match status" value="1"/>
</dbReference>
<comment type="function">
    <text evidence="11 12">Phosphorylation of dTMP to form dTDP in both de novo and salvage pathways of dTTP synthesis.</text>
</comment>
<dbReference type="RefSeq" id="WP_058988966.1">
    <property type="nucleotide sequence ID" value="NZ_LN606600.1"/>
</dbReference>
<accession>A0A0U5F0U6</accession>
<evidence type="ECO:0000313" key="15">
    <source>
        <dbReference type="Proteomes" id="UP000056109"/>
    </source>
</evidence>
<dbReference type="SUPFAM" id="SSF52540">
    <property type="entry name" value="P-loop containing nucleoside triphosphate hydrolases"/>
    <property type="match status" value="1"/>
</dbReference>
<evidence type="ECO:0000256" key="3">
    <source>
        <dbReference type="ARBA" id="ARBA00017144"/>
    </source>
</evidence>
<keyword evidence="7 12" id="KW-0418">Kinase</keyword>
<dbReference type="PANTHER" id="PTHR10344:SF4">
    <property type="entry name" value="UMP-CMP KINASE 2, MITOCHONDRIAL"/>
    <property type="match status" value="1"/>
</dbReference>
<evidence type="ECO:0000256" key="5">
    <source>
        <dbReference type="ARBA" id="ARBA00022727"/>
    </source>
</evidence>
<dbReference type="GO" id="GO:0006227">
    <property type="term" value="P:dUDP biosynthetic process"/>
    <property type="evidence" value="ECO:0007669"/>
    <property type="project" value="TreeGrafter"/>
</dbReference>
<dbReference type="EC" id="2.7.4.9" evidence="2 12"/>
<evidence type="ECO:0000313" key="14">
    <source>
        <dbReference type="EMBL" id="CEF42934.1"/>
    </source>
</evidence>
<name>A0A0U5F0U6_9PROT</name>
<comment type="catalytic activity">
    <reaction evidence="10 12">
        <text>dTMP + ATP = dTDP + ADP</text>
        <dbReference type="Rhea" id="RHEA:13517"/>
        <dbReference type="ChEBI" id="CHEBI:30616"/>
        <dbReference type="ChEBI" id="CHEBI:58369"/>
        <dbReference type="ChEBI" id="CHEBI:63528"/>
        <dbReference type="ChEBI" id="CHEBI:456216"/>
        <dbReference type="EC" id="2.7.4.9"/>
    </reaction>
</comment>
<keyword evidence="4 12" id="KW-0808">Transferase</keyword>